<sequence length="224" mass="25249">MVFILASILLVIHNIIVNSNKLLHERLLVRCILYASHACTPSCQQIRPIEMHVLHSRGSGFSLNHVKELSKIWKVIYGTSVYNKEKHSNLIVSLSHDVLMLPNLAQNIDGLNTEPFAHTMGRPNSPSNIDNTHDFTYVLDIMSRLKRLDLTWVFTSSRNIWASVHPVHPGLPVHRPVRPCFCFGDADNGGSSTAGIWADEVETAAYLRGGRGNDYICWSLRHNF</sequence>
<proteinExistence type="predicted"/>
<organism evidence="3">
    <name type="scientific">Tomato leaf curl Joydebpur virus</name>
    <dbReference type="NCBI Taxonomy" id="309390"/>
    <lineage>
        <taxon>Viruses</taxon>
        <taxon>Monodnaviria</taxon>
        <taxon>Shotokuvirae</taxon>
        <taxon>Cressdnaviricota</taxon>
        <taxon>Repensiviricetes</taxon>
        <taxon>Geplafuvirales</taxon>
        <taxon>Geminiviridae</taxon>
        <taxon>Begomovirus</taxon>
        <taxon>Begomovirus solanumjoydebpurense</taxon>
    </lineage>
</organism>
<dbReference type="EMBL" id="MG544284">
    <property type="protein sequence ID" value="AXQ88117.1"/>
    <property type="molecule type" value="Genomic_DNA"/>
</dbReference>
<evidence type="ECO:0000259" key="2">
    <source>
        <dbReference type="Pfam" id="PF08464"/>
    </source>
</evidence>
<dbReference type="Pfam" id="PF04807">
    <property type="entry name" value="Gemini_AC4_5"/>
    <property type="match status" value="1"/>
</dbReference>
<name>A0A346NGA0_9GEMI</name>
<evidence type="ECO:0000259" key="1">
    <source>
        <dbReference type="Pfam" id="PF04807"/>
    </source>
</evidence>
<evidence type="ECO:0000313" key="3">
    <source>
        <dbReference type="EMBL" id="AXQ88117.1"/>
    </source>
</evidence>
<reference evidence="3" key="1">
    <citation type="submission" date="2017-11" db="EMBL/GenBank/DDBJ databases">
        <title>Molecular Evidence of Tomato leaf curl Joydebpur virus in Phaseolus vulgaris in India.</title>
        <authorList>
            <person name="Ansar M."/>
            <person name="Agnihotri A.K."/>
        </authorList>
    </citation>
    <scope>NUCLEOTIDE SEQUENCE</scope>
    <source>
        <strain evidence="3">ToLCJV-SBO-Rajma</strain>
    </source>
</reference>
<dbReference type="InterPro" id="IPR013671">
    <property type="entry name" value="Gemini_AC4/5_cons-dom"/>
</dbReference>
<gene>
    <name evidence="3" type="primary">AC6</name>
</gene>
<dbReference type="Pfam" id="PF08464">
    <property type="entry name" value="Gemini_AC4_5_2"/>
    <property type="match status" value="1"/>
</dbReference>
<protein>
    <submittedName>
        <fullName evidence="3">AC6</fullName>
    </submittedName>
</protein>
<feature type="domain" description="Geminivirus AC4/5 conserved" evidence="1">
    <location>
        <begin position="51"/>
        <end position="81"/>
    </location>
</feature>
<feature type="domain" description="Geminivirus AC4/5 conserved" evidence="2">
    <location>
        <begin position="139"/>
        <end position="180"/>
    </location>
</feature>
<accession>A0A346NGA0</accession>
<dbReference type="InterPro" id="IPR006892">
    <property type="entry name" value="Gemini_AC4_5_cons_dom_1"/>
</dbReference>